<sequence length="1153" mass="132301">MWTILTKLDLASVGLALSLGFIFVVLFEILRINYYRGKTPPGPRPLPFVGTIPYFLKNPMEFIRSLPQYGEMTTVYLGRKPAILLNTVELAKEALVQNASSFSGRPALPLLMWLTDGYGIVMATYGHSWRQQRRFALHTLRNFGLGKKSVEERVTEESSYLVPEMLKVEGKPFDPHHAIQNAVSNIICSIVFGDRFDYDDKRFAYLLEIIKENVIQSGSFIGQVFNLLPIIKHFPGPHQKLYQNAVELKAFIRDAVKTHRETLDPDSPRDFIDAYLLEIEKQKSNEDSTFHEDNMIMSVSDLFFAGTDTTTTTIRWGLIFLIQNPDVQERCHEEIVQVLGYDRLPSMDDLDKLPYTYATVHEIQRCGNIVPSGVIHETTQPAQLRGYDIPKGSAVLANLTAFFTDKEHWKYPDIFNPENFLDDNGHFLKPESFLPFSLGPRVCLGESLAKMELFLFITSLLQRIRFSWPPGIVMATYGHSWRQQRRFTLHSLRNFGLGKKSVEERVTEESRYLVSEMLKSEGKPFDPQHAIQNAVSNIICSIVFGDRFDYDDKRFAYLLEIVRENIIQSGAFIGQVFNLLPIMKHFPGPHQKIYQNAEELKAFIRDVVKTHRESLDPDSPRDFIDAYLLEMEKQKSNEDSTFDEDNMVMTVSDLFFAGTDTTATTIRWGLIFLTQNLDVQERCHEEIVQVLGYDRLPSMDDRDKLPYTYATVHEIQRCGNIVPSGVFHETTQPAQLRGYDIPKGTVVFANLTAILTSKEHWKYPDTFNPENFLDDNDFFKPESFLPFSLGPRVCLGETLAKTELFLFLTSLLQRIRFSWPPGKPFDPQHAIQNAASNIICSIVFGDRFDYDDKRFAYLLEILKENIIQSGSLVGQVCNLLPIIKHFPGPHQKIYQNAVELKAFIRDAVKMHRETLDPDSPWDFIDAYLLEMEKQKTIKDSTFHEDNLVMSVSDLFLAGTDTTATTIRWGLIYLTQNPHVQERCHEEIVQVLGYDRLPSMDGRDKLPYTYATVHEIQHCANIVPSGVFHETTQPTKLRGYDIPKGTEVFTNLTAILTDKEHWKHPDTFNPENFLDENGHFFKPESFLPFSLGPRVCLGESLAKMELFLFITSLLQWIRFSWPPGAKWPDMNGIVSLTRSPEPFDIICHSRGSKK</sequence>
<dbReference type="CDD" id="cd11026">
    <property type="entry name" value="CYP2"/>
    <property type="match status" value="1"/>
</dbReference>
<dbReference type="GO" id="GO:0005789">
    <property type="term" value="C:endoplasmic reticulum membrane"/>
    <property type="evidence" value="ECO:0007669"/>
    <property type="project" value="UniProtKB-SubCell"/>
</dbReference>
<evidence type="ECO:0000313" key="29">
    <source>
        <dbReference type="EMBL" id="KAK2885267.1"/>
    </source>
</evidence>
<keyword evidence="7 28" id="KW-0812">Transmembrane</keyword>
<comment type="caution">
    <text evidence="29">The sequence shown here is derived from an EMBL/GenBank/DDBJ whole genome shotgun (WGS) entry which is preliminary data.</text>
</comment>
<evidence type="ECO:0000256" key="23">
    <source>
        <dbReference type="ARBA" id="ARBA00058812"/>
    </source>
</evidence>
<comment type="catalytic activity">
    <reaction evidence="19">
        <text>(5Z,8Z,11Z,14Z)-eicosatetraenoate + reduced [NADPH--hemoprotein reductase] + O2 = 19-hydroxy-(5Z,8Z,11Z,14Z)-eicosatetraenoate + oxidized [NADPH--hemoprotein reductase] + H2O + H(+)</text>
        <dbReference type="Rhea" id="RHEA:39759"/>
        <dbReference type="Rhea" id="RHEA-COMP:11964"/>
        <dbReference type="Rhea" id="RHEA-COMP:11965"/>
        <dbReference type="ChEBI" id="CHEBI:15377"/>
        <dbReference type="ChEBI" id="CHEBI:15378"/>
        <dbReference type="ChEBI" id="CHEBI:15379"/>
        <dbReference type="ChEBI" id="CHEBI:32395"/>
        <dbReference type="ChEBI" id="CHEBI:57618"/>
        <dbReference type="ChEBI" id="CHEBI:58210"/>
        <dbReference type="ChEBI" id="CHEBI:76627"/>
    </reaction>
    <physiologicalReaction direction="left-to-right" evidence="19">
        <dbReference type="Rhea" id="RHEA:39760"/>
    </physiologicalReaction>
</comment>
<evidence type="ECO:0000256" key="21">
    <source>
        <dbReference type="ARBA" id="ARBA00052159"/>
    </source>
</evidence>
<keyword evidence="6 27" id="KW-0349">Heme</keyword>
<evidence type="ECO:0000256" key="27">
    <source>
        <dbReference type="PIRSR" id="PIRSR602401-1"/>
    </source>
</evidence>
<comment type="function">
    <text evidence="23">A cytochrome P450 monooxygenase involved in the metabolism of arachidonic acid and its conjugates. Mechanistically, uses molecular oxygen inserting one oxygen atom into a substrate, and reducing the second into a water molecule, with two electrons provided by NADPH via cytochrome P450 reductase (CPR; NADPH-ferrihemoprotein reductase). Acts as an omega and omega-1 hydroxylase for arachidonic acid and possibly for other long chain fatty acids. May modulate the arachidonic acid signaling pathway and play a role in other fatty acid signaling processes. May down-regulate the biological activities of N-arachidonoyl-serotonin, an endocannabinoid that has anti-nociceptive effects through inhibition of fatty acid amide hydrolase FAAH, TRPV1 receptor and T-type calcium channels. Catalyzes C-2 oxidation of the indole ring of N-arachidonoyl-serotonin forming a less active product 2-oxo-N-arachidonoyl-serotonin.</text>
</comment>
<dbReference type="Pfam" id="PF00067">
    <property type="entry name" value="p450"/>
    <property type="match status" value="3"/>
</dbReference>
<dbReference type="GO" id="GO:0102033">
    <property type="term" value="F:long-chain fatty acid omega-hydroxylase activity"/>
    <property type="evidence" value="ECO:0007669"/>
    <property type="project" value="UniProtKB-EC"/>
</dbReference>
<evidence type="ECO:0000256" key="10">
    <source>
        <dbReference type="ARBA" id="ARBA00022824"/>
    </source>
</evidence>
<evidence type="ECO:0000256" key="24">
    <source>
        <dbReference type="ARBA" id="ARBA00066560"/>
    </source>
</evidence>
<reference evidence="29" key="1">
    <citation type="submission" date="2023-08" db="EMBL/GenBank/DDBJ databases">
        <title>Chromosome-level Genome Assembly of mud carp (Cirrhinus molitorella).</title>
        <authorList>
            <person name="Liu H."/>
        </authorList>
    </citation>
    <scope>NUCLEOTIDE SEQUENCE</scope>
    <source>
        <strain evidence="29">Prfri</strain>
        <tissue evidence="29">Muscle</tissue>
    </source>
</reference>
<gene>
    <name evidence="29" type="ORF">Q8A67_016104</name>
</gene>
<evidence type="ECO:0000256" key="15">
    <source>
        <dbReference type="ARBA" id="ARBA00023033"/>
    </source>
</evidence>
<evidence type="ECO:0000256" key="19">
    <source>
        <dbReference type="ARBA" id="ARBA00049206"/>
    </source>
</evidence>
<dbReference type="GO" id="GO:0006805">
    <property type="term" value="P:xenobiotic metabolic process"/>
    <property type="evidence" value="ECO:0007669"/>
    <property type="project" value="TreeGrafter"/>
</dbReference>
<evidence type="ECO:0000256" key="1">
    <source>
        <dbReference type="ARBA" id="ARBA00001971"/>
    </source>
</evidence>
<comment type="catalytic activity">
    <reaction evidence="20">
        <text>(5Z,8Z,11Z,14Z)-eicosatetraenoate + reduced [NADPH--hemoprotein reductase] + O2 = 20-hydroxy-(5Z,8Z,11Z,14Z)-eicosatetraenoate + oxidized [NADPH--hemoprotein reductase] + H2O + H(+)</text>
        <dbReference type="Rhea" id="RHEA:39755"/>
        <dbReference type="Rhea" id="RHEA-COMP:11964"/>
        <dbReference type="Rhea" id="RHEA-COMP:11965"/>
        <dbReference type="ChEBI" id="CHEBI:15377"/>
        <dbReference type="ChEBI" id="CHEBI:15378"/>
        <dbReference type="ChEBI" id="CHEBI:15379"/>
        <dbReference type="ChEBI" id="CHEBI:32395"/>
        <dbReference type="ChEBI" id="CHEBI:57618"/>
        <dbReference type="ChEBI" id="CHEBI:58210"/>
        <dbReference type="ChEBI" id="CHEBI:76624"/>
    </reaction>
    <physiologicalReaction direction="left-to-right" evidence="20">
        <dbReference type="Rhea" id="RHEA:39756"/>
    </physiologicalReaction>
</comment>
<dbReference type="InterPro" id="IPR050182">
    <property type="entry name" value="Cytochrome_P450_fam2"/>
</dbReference>
<dbReference type="PRINTS" id="PR00385">
    <property type="entry name" value="P450"/>
</dbReference>
<dbReference type="PANTHER" id="PTHR24300:SF326">
    <property type="entry name" value="CYTOCHROME P450-RELATED"/>
    <property type="match status" value="1"/>
</dbReference>
<comment type="subcellular location">
    <subcellularLocation>
        <location evidence="4">Endoplasmic reticulum membrane</location>
        <topology evidence="4">Multi-pass membrane protein</topology>
    </subcellularLocation>
    <subcellularLocation>
        <location evidence="2">Microsome membrane</location>
        <topology evidence="2">Multi-pass membrane protein</topology>
    </subcellularLocation>
    <subcellularLocation>
        <location evidence="3">Mitochondrion inner membrane</location>
        <topology evidence="3">Multi-pass membrane protein</topology>
    </subcellularLocation>
</comment>
<evidence type="ECO:0000256" key="6">
    <source>
        <dbReference type="ARBA" id="ARBA00022617"/>
    </source>
</evidence>
<keyword evidence="11" id="KW-0492">Microsome</keyword>
<organism evidence="29 30">
    <name type="scientific">Cirrhinus molitorella</name>
    <name type="common">mud carp</name>
    <dbReference type="NCBI Taxonomy" id="172907"/>
    <lineage>
        <taxon>Eukaryota</taxon>
        <taxon>Metazoa</taxon>
        <taxon>Chordata</taxon>
        <taxon>Craniata</taxon>
        <taxon>Vertebrata</taxon>
        <taxon>Euteleostomi</taxon>
        <taxon>Actinopterygii</taxon>
        <taxon>Neopterygii</taxon>
        <taxon>Teleostei</taxon>
        <taxon>Ostariophysi</taxon>
        <taxon>Cypriniformes</taxon>
        <taxon>Cyprinidae</taxon>
        <taxon>Labeoninae</taxon>
        <taxon>Labeonini</taxon>
        <taxon>Cirrhinus</taxon>
    </lineage>
</organism>
<dbReference type="InterPro" id="IPR001128">
    <property type="entry name" value="Cyt_P450"/>
</dbReference>
<proteinExistence type="inferred from homology"/>
<evidence type="ECO:0000313" key="30">
    <source>
        <dbReference type="Proteomes" id="UP001187343"/>
    </source>
</evidence>
<keyword evidence="18 28" id="KW-0472">Membrane</keyword>
<dbReference type="GO" id="GO:0006082">
    <property type="term" value="P:organic acid metabolic process"/>
    <property type="evidence" value="ECO:0007669"/>
    <property type="project" value="TreeGrafter"/>
</dbReference>
<keyword evidence="8 27" id="KW-0479">Metal-binding</keyword>
<evidence type="ECO:0000256" key="8">
    <source>
        <dbReference type="ARBA" id="ARBA00022723"/>
    </source>
</evidence>
<dbReference type="FunFam" id="1.10.630.10:FF:000017">
    <property type="entry name" value="cytochrome P450 2U1 isoform X1"/>
    <property type="match status" value="1"/>
</dbReference>
<evidence type="ECO:0000256" key="7">
    <source>
        <dbReference type="ARBA" id="ARBA00022692"/>
    </source>
</evidence>
<evidence type="ECO:0000256" key="18">
    <source>
        <dbReference type="ARBA" id="ARBA00023136"/>
    </source>
</evidence>
<evidence type="ECO:0000256" key="17">
    <source>
        <dbReference type="ARBA" id="ARBA00023128"/>
    </source>
</evidence>
<protein>
    <recommendedName>
        <fullName evidence="25">Cytochrome P450 2U1</fullName>
        <ecNumber evidence="24">1.14.14.80</ecNumber>
    </recommendedName>
    <alternativeName>
        <fullName evidence="26">Long-chain fatty acid omega-monooxygenase</fullName>
    </alternativeName>
</protein>
<dbReference type="SUPFAM" id="SSF48264">
    <property type="entry name" value="Cytochrome P450"/>
    <property type="match status" value="3"/>
</dbReference>
<keyword evidence="9" id="KW-0999">Mitochondrion inner membrane</keyword>
<evidence type="ECO:0000256" key="22">
    <source>
        <dbReference type="ARBA" id="ARBA00052378"/>
    </source>
</evidence>
<name>A0AA88PHD8_9TELE</name>
<comment type="catalytic activity">
    <reaction evidence="22">
        <text>an omega-methyl-long-chain fatty acid + reduced [NADPH--hemoprotein reductase] + O2 = an omega-hydroxy-long-chain fatty acid + oxidized [NADPH--hemoprotein reductase] + H2O + H(+)</text>
        <dbReference type="Rhea" id="RHEA:56748"/>
        <dbReference type="Rhea" id="RHEA-COMP:11964"/>
        <dbReference type="Rhea" id="RHEA-COMP:11965"/>
        <dbReference type="ChEBI" id="CHEBI:15377"/>
        <dbReference type="ChEBI" id="CHEBI:15378"/>
        <dbReference type="ChEBI" id="CHEBI:15379"/>
        <dbReference type="ChEBI" id="CHEBI:57618"/>
        <dbReference type="ChEBI" id="CHEBI:58210"/>
        <dbReference type="ChEBI" id="CHEBI:140991"/>
        <dbReference type="ChEBI" id="CHEBI:140992"/>
        <dbReference type="EC" id="1.14.14.80"/>
    </reaction>
    <physiologicalReaction direction="left-to-right" evidence="22">
        <dbReference type="Rhea" id="RHEA:56749"/>
    </physiologicalReaction>
</comment>
<evidence type="ECO:0000256" key="16">
    <source>
        <dbReference type="ARBA" id="ARBA00023098"/>
    </source>
</evidence>
<dbReference type="EC" id="1.14.14.80" evidence="24"/>
<comment type="catalytic activity">
    <reaction evidence="21">
        <text>N-[(5Z,8Z,11Z,14Z)-eicosatetraenoyl]-serotonin + reduced [NADPH--hemoprotein reductase] + O2 = 2-oxo-N-[(5Z,8Z,11Z,14Z)-eicosatetraenoyl]-serotonin + oxidized [NADPH--hemoprotein reductase] + H2O + H(+)</text>
        <dbReference type="Rhea" id="RHEA:50296"/>
        <dbReference type="Rhea" id="RHEA-COMP:11964"/>
        <dbReference type="Rhea" id="RHEA-COMP:11965"/>
        <dbReference type="ChEBI" id="CHEBI:15377"/>
        <dbReference type="ChEBI" id="CHEBI:15378"/>
        <dbReference type="ChEBI" id="CHEBI:15379"/>
        <dbReference type="ChEBI" id="CHEBI:57618"/>
        <dbReference type="ChEBI" id="CHEBI:58210"/>
        <dbReference type="ChEBI" id="CHEBI:132255"/>
        <dbReference type="ChEBI" id="CHEBI:132256"/>
    </reaction>
    <physiologicalReaction direction="left-to-right" evidence="21">
        <dbReference type="Rhea" id="RHEA:50297"/>
    </physiologicalReaction>
</comment>
<evidence type="ECO:0000256" key="4">
    <source>
        <dbReference type="ARBA" id="ARBA00004477"/>
    </source>
</evidence>
<dbReference type="GO" id="GO:0005743">
    <property type="term" value="C:mitochondrial inner membrane"/>
    <property type="evidence" value="ECO:0007669"/>
    <property type="project" value="UniProtKB-SubCell"/>
</dbReference>
<dbReference type="AlphaFoldDB" id="A0AA88PHD8"/>
<comment type="cofactor">
    <cofactor evidence="1 27">
        <name>heme</name>
        <dbReference type="ChEBI" id="CHEBI:30413"/>
    </cofactor>
</comment>
<dbReference type="GO" id="GO:0005506">
    <property type="term" value="F:iron ion binding"/>
    <property type="evidence" value="ECO:0007669"/>
    <property type="project" value="InterPro"/>
</dbReference>
<dbReference type="InterPro" id="IPR036396">
    <property type="entry name" value="Cyt_P450_sf"/>
</dbReference>
<dbReference type="Proteomes" id="UP001187343">
    <property type="component" value="Unassembled WGS sequence"/>
</dbReference>
<keyword evidence="10" id="KW-0256">Endoplasmic reticulum</keyword>
<keyword evidence="12 28" id="KW-1133">Transmembrane helix</keyword>
<dbReference type="InterPro" id="IPR017972">
    <property type="entry name" value="Cyt_P450_CS"/>
</dbReference>
<dbReference type="PRINTS" id="PR00463">
    <property type="entry name" value="EP450I"/>
</dbReference>
<dbReference type="PANTHER" id="PTHR24300">
    <property type="entry name" value="CYTOCHROME P450 508A4-RELATED"/>
    <property type="match status" value="1"/>
</dbReference>
<keyword evidence="13" id="KW-0560">Oxidoreductase</keyword>
<dbReference type="GO" id="GO:0020037">
    <property type="term" value="F:heme binding"/>
    <property type="evidence" value="ECO:0007669"/>
    <property type="project" value="InterPro"/>
</dbReference>
<keyword evidence="16" id="KW-0443">Lipid metabolism</keyword>
<accession>A0AA88PHD8</accession>
<dbReference type="FunFam" id="1.10.630.10:FF:000004">
    <property type="entry name" value="cytochrome P450 2D15 isoform X1"/>
    <property type="match status" value="2"/>
</dbReference>
<evidence type="ECO:0000256" key="11">
    <source>
        <dbReference type="ARBA" id="ARBA00022848"/>
    </source>
</evidence>
<evidence type="ECO:0000256" key="14">
    <source>
        <dbReference type="ARBA" id="ARBA00023004"/>
    </source>
</evidence>
<evidence type="ECO:0000256" key="28">
    <source>
        <dbReference type="SAM" id="Phobius"/>
    </source>
</evidence>
<keyword evidence="17" id="KW-0496">Mitochondrion</keyword>
<dbReference type="PRINTS" id="PR01686">
    <property type="entry name" value="EP450ICYP2D"/>
</dbReference>
<dbReference type="GO" id="GO:0006629">
    <property type="term" value="P:lipid metabolic process"/>
    <property type="evidence" value="ECO:0007669"/>
    <property type="project" value="UniProtKB-KW"/>
</dbReference>
<dbReference type="InterPro" id="IPR008069">
    <property type="entry name" value="Cyt_P450_E_grp-I_CYP2D-like"/>
</dbReference>
<comment type="similarity">
    <text evidence="5">Belongs to the cytochrome P450 family.</text>
</comment>
<keyword evidence="15" id="KW-0503">Monooxygenase</keyword>
<evidence type="ECO:0000256" key="25">
    <source>
        <dbReference type="ARBA" id="ARBA00067282"/>
    </source>
</evidence>
<evidence type="ECO:0000256" key="9">
    <source>
        <dbReference type="ARBA" id="ARBA00022792"/>
    </source>
</evidence>
<keyword evidence="14 27" id="KW-0408">Iron</keyword>
<evidence type="ECO:0000256" key="3">
    <source>
        <dbReference type="ARBA" id="ARBA00004448"/>
    </source>
</evidence>
<evidence type="ECO:0000256" key="13">
    <source>
        <dbReference type="ARBA" id="ARBA00023002"/>
    </source>
</evidence>
<evidence type="ECO:0000256" key="2">
    <source>
        <dbReference type="ARBA" id="ARBA00004154"/>
    </source>
</evidence>
<evidence type="ECO:0000256" key="26">
    <source>
        <dbReference type="ARBA" id="ARBA00079181"/>
    </source>
</evidence>
<keyword evidence="30" id="KW-1185">Reference proteome</keyword>
<dbReference type="InterPro" id="IPR002401">
    <property type="entry name" value="Cyt_P450_E_grp-I"/>
</dbReference>
<feature type="binding site" description="axial binding residue" evidence="27">
    <location>
        <position position="443"/>
    </location>
    <ligand>
        <name>heme</name>
        <dbReference type="ChEBI" id="CHEBI:30413"/>
    </ligand>
    <ligandPart>
        <name>Fe</name>
        <dbReference type="ChEBI" id="CHEBI:18248"/>
    </ligandPart>
</feature>
<dbReference type="PROSITE" id="PS00086">
    <property type="entry name" value="CYTOCHROME_P450"/>
    <property type="match status" value="3"/>
</dbReference>
<evidence type="ECO:0000256" key="12">
    <source>
        <dbReference type="ARBA" id="ARBA00022989"/>
    </source>
</evidence>
<dbReference type="EMBL" id="JAUYZG010000016">
    <property type="protein sequence ID" value="KAK2885267.1"/>
    <property type="molecule type" value="Genomic_DNA"/>
</dbReference>
<evidence type="ECO:0000256" key="5">
    <source>
        <dbReference type="ARBA" id="ARBA00010617"/>
    </source>
</evidence>
<feature type="transmembrane region" description="Helical" evidence="28">
    <location>
        <begin position="12"/>
        <end position="30"/>
    </location>
</feature>
<evidence type="ECO:0000256" key="20">
    <source>
        <dbReference type="ARBA" id="ARBA00051320"/>
    </source>
</evidence>
<dbReference type="Gene3D" id="1.10.630.10">
    <property type="entry name" value="Cytochrome P450"/>
    <property type="match status" value="3"/>
</dbReference>